<dbReference type="InterPro" id="IPR002223">
    <property type="entry name" value="Kunitz_BPTI"/>
</dbReference>
<dbReference type="GeneID" id="26514805"/>
<keyword evidence="1" id="KW-0732">Signal</keyword>
<dbReference type="KEGG" id="dan:26514805"/>
<evidence type="ECO:0000259" key="2">
    <source>
        <dbReference type="Pfam" id="PF00014"/>
    </source>
</evidence>
<dbReference type="AlphaFoldDB" id="A0A0P8XFC5"/>
<dbReference type="SUPFAM" id="SSF57362">
    <property type="entry name" value="BPTI-like"/>
    <property type="match status" value="1"/>
</dbReference>
<reference evidence="3 4" key="1">
    <citation type="journal article" date="2007" name="Nature">
        <title>Evolution of genes and genomes on the Drosophila phylogeny.</title>
        <authorList>
            <consortium name="Drosophila 12 Genomes Consortium"/>
            <person name="Clark A.G."/>
            <person name="Eisen M.B."/>
            <person name="Smith D.R."/>
            <person name="Bergman C.M."/>
            <person name="Oliver B."/>
            <person name="Markow T.A."/>
            <person name="Kaufman T.C."/>
            <person name="Kellis M."/>
            <person name="Gelbart W."/>
            <person name="Iyer V.N."/>
            <person name="Pollard D.A."/>
            <person name="Sackton T.B."/>
            <person name="Larracuente A.M."/>
            <person name="Singh N.D."/>
            <person name="Abad J.P."/>
            <person name="Abt D.N."/>
            <person name="Adryan B."/>
            <person name="Aguade M."/>
            <person name="Akashi H."/>
            <person name="Anderson W.W."/>
            <person name="Aquadro C.F."/>
            <person name="Ardell D.H."/>
            <person name="Arguello R."/>
            <person name="Artieri C.G."/>
            <person name="Barbash D.A."/>
            <person name="Barker D."/>
            <person name="Barsanti P."/>
            <person name="Batterham P."/>
            <person name="Batzoglou S."/>
            <person name="Begun D."/>
            <person name="Bhutkar A."/>
            <person name="Blanco E."/>
            <person name="Bosak S.A."/>
            <person name="Bradley R.K."/>
            <person name="Brand A.D."/>
            <person name="Brent M.R."/>
            <person name="Brooks A.N."/>
            <person name="Brown R.H."/>
            <person name="Butlin R.K."/>
            <person name="Caggese C."/>
            <person name="Calvi B.R."/>
            <person name="Bernardo de Carvalho A."/>
            <person name="Caspi A."/>
            <person name="Castrezana S."/>
            <person name="Celniker S.E."/>
            <person name="Chang J.L."/>
            <person name="Chapple C."/>
            <person name="Chatterji S."/>
            <person name="Chinwalla A."/>
            <person name="Civetta A."/>
            <person name="Clifton S.W."/>
            <person name="Comeron J.M."/>
            <person name="Costello J.C."/>
            <person name="Coyne J.A."/>
            <person name="Daub J."/>
            <person name="David R.G."/>
            <person name="Delcher A.L."/>
            <person name="Delehaunty K."/>
            <person name="Do C.B."/>
            <person name="Ebling H."/>
            <person name="Edwards K."/>
            <person name="Eickbush T."/>
            <person name="Evans J.D."/>
            <person name="Filipski A."/>
            <person name="Findeiss S."/>
            <person name="Freyhult E."/>
            <person name="Fulton L."/>
            <person name="Fulton R."/>
            <person name="Garcia A.C."/>
            <person name="Gardiner A."/>
            <person name="Garfield D.A."/>
            <person name="Garvin B.E."/>
            <person name="Gibson G."/>
            <person name="Gilbert D."/>
            <person name="Gnerre S."/>
            <person name="Godfrey J."/>
            <person name="Good R."/>
            <person name="Gotea V."/>
            <person name="Gravely B."/>
            <person name="Greenberg A.J."/>
            <person name="Griffiths-Jones S."/>
            <person name="Gross S."/>
            <person name="Guigo R."/>
            <person name="Gustafson E.A."/>
            <person name="Haerty W."/>
            <person name="Hahn M.W."/>
            <person name="Halligan D.L."/>
            <person name="Halpern A.L."/>
            <person name="Halter G.M."/>
            <person name="Han M.V."/>
            <person name="Heger A."/>
            <person name="Hillier L."/>
            <person name="Hinrichs A.S."/>
            <person name="Holmes I."/>
            <person name="Hoskins R.A."/>
            <person name="Hubisz M.J."/>
            <person name="Hultmark D."/>
            <person name="Huntley M.A."/>
            <person name="Jaffe D.B."/>
            <person name="Jagadeeshan S."/>
            <person name="Jeck W.R."/>
            <person name="Johnson J."/>
            <person name="Jones C.D."/>
            <person name="Jordan W.C."/>
            <person name="Karpen G.H."/>
            <person name="Kataoka E."/>
            <person name="Keightley P.D."/>
            <person name="Kheradpour P."/>
            <person name="Kirkness E.F."/>
            <person name="Koerich L.B."/>
            <person name="Kristiansen K."/>
            <person name="Kudrna D."/>
            <person name="Kulathinal R.J."/>
            <person name="Kumar S."/>
            <person name="Kwok R."/>
            <person name="Lander E."/>
            <person name="Langley C.H."/>
            <person name="Lapoint R."/>
            <person name="Lazzaro B.P."/>
            <person name="Lee S.J."/>
            <person name="Levesque L."/>
            <person name="Li R."/>
            <person name="Lin C.F."/>
            <person name="Lin M.F."/>
            <person name="Lindblad-Toh K."/>
            <person name="Llopart A."/>
            <person name="Long M."/>
            <person name="Low L."/>
            <person name="Lozovsky E."/>
            <person name="Lu J."/>
            <person name="Luo M."/>
            <person name="Machado C.A."/>
            <person name="Makalowski W."/>
            <person name="Marzo M."/>
            <person name="Matsuda M."/>
            <person name="Matzkin L."/>
            <person name="McAllister B."/>
            <person name="McBride C.S."/>
            <person name="McKernan B."/>
            <person name="McKernan K."/>
            <person name="Mendez-Lago M."/>
            <person name="Minx P."/>
            <person name="Mollenhauer M.U."/>
            <person name="Montooth K."/>
            <person name="Mount S.M."/>
            <person name="Mu X."/>
            <person name="Myers E."/>
            <person name="Negre B."/>
            <person name="Newfeld S."/>
            <person name="Nielsen R."/>
            <person name="Noor M.A."/>
            <person name="O'Grady P."/>
            <person name="Pachter L."/>
            <person name="Papaceit M."/>
            <person name="Parisi M.J."/>
            <person name="Parisi M."/>
            <person name="Parts L."/>
            <person name="Pedersen J.S."/>
            <person name="Pesole G."/>
            <person name="Phillippy A.M."/>
            <person name="Ponting C.P."/>
            <person name="Pop M."/>
            <person name="Porcelli D."/>
            <person name="Powell J.R."/>
            <person name="Prohaska S."/>
            <person name="Pruitt K."/>
            <person name="Puig M."/>
            <person name="Quesneville H."/>
            <person name="Ram K.R."/>
            <person name="Rand D."/>
            <person name="Rasmussen M.D."/>
            <person name="Reed L.K."/>
            <person name="Reenan R."/>
            <person name="Reily A."/>
            <person name="Remington K.A."/>
            <person name="Rieger T.T."/>
            <person name="Ritchie M.G."/>
            <person name="Robin C."/>
            <person name="Rogers Y.H."/>
            <person name="Rohde C."/>
            <person name="Rozas J."/>
            <person name="Rubenfield M.J."/>
            <person name="Ruiz A."/>
            <person name="Russo S."/>
            <person name="Salzberg S.L."/>
            <person name="Sanchez-Gracia A."/>
            <person name="Saranga D.J."/>
            <person name="Sato H."/>
            <person name="Schaeffer S.W."/>
            <person name="Schatz M.C."/>
            <person name="Schlenke T."/>
            <person name="Schwartz R."/>
            <person name="Segarra C."/>
            <person name="Singh R.S."/>
            <person name="Sirot L."/>
            <person name="Sirota M."/>
            <person name="Sisneros N.B."/>
            <person name="Smith C.D."/>
            <person name="Smith T.F."/>
            <person name="Spieth J."/>
            <person name="Stage D.E."/>
            <person name="Stark A."/>
            <person name="Stephan W."/>
            <person name="Strausberg R.L."/>
            <person name="Strempel S."/>
            <person name="Sturgill D."/>
            <person name="Sutton G."/>
            <person name="Sutton G.G."/>
            <person name="Tao W."/>
            <person name="Teichmann S."/>
            <person name="Tobari Y.N."/>
            <person name="Tomimura Y."/>
            <person name="Tsolas J.M."/>
            <person name="Valente V.L."/>
            <person name="Venter E."/>
            <person name="Venter J.C."/>
            <person name="Vicario S."/>
            <person name="Vieira F.G."/>
            <person name="Vilella A.J."/>
            <person name="Villasante A."/>
            <person name="Walenz B."/>
            <person name="Wang J."/>
            <person name="Wasserman M."/>
            <person name="Watts T."/>
            <person name="Wilson D."/>
            <person name="Wilson R.K."/>
            <person name="Wing R.A."/>
            <person name="Wolfner M.F."/>
            <person name="Wong A."/>
            <person name="Wong G.K."/>
            <person name="Wu C.I."/>
            <person name="Wu G."/>
            <person name="Yamamoto D."/>
            <person name="Yang H.P."/>
            <person name="Yang S.P."/>
            <person name="Yorke J.A."/>
            <person name="Yoshida K."/>
            <person name="Zdobnov E."/>
            <person name="Zhang P."/>
            <person name="Zhang Y."/>
            <person name="Zimin A.V."/>
            <person name="Baldwin J."/>
            <person name="Abdouelleil A."/>
            <person name="Abdulkadir J."/>
            <person name="Abebe A."/>
            <person name="Abera B."/>
            <person name="Abreu J."/>
            <person name="Acer S.C."/>
            <person name="Aftuck L."/>
            <person name="Alexander A."/>
            <person name="An P."/>
            <person name="Anderson E."/>
            <person name="Anderson S."/>
            <person name="Arachi H."/>
            <person name="Azer M."/>
            <person name="Bachantsang P."/>
            <person name="Barry A."/>
            <person name="Bayul T."/>
            <person name="Berlin A."/>
            <person name="Bessette D."/>
            <person name="Bloom T."/>
            <person name="Blye J."/>
            <person name="Boguslavskiy L."/>
            <person name="Bonnet C."/>
            <person name="Boukhgalter B."/>
            <person name="Bourzgui I."/>
            <person name="Brown A."/>
            <person name="Cahill P."/>
            <person name="Channer S."/>
            <person name="Cheshatsang Y."/>
            <person name="Chuda L."/>
            <person name="Citroen M."/>
            <person name="Collymore A."/>
            <person name="Cooke P."/>
            <person name="Costello M."/>
            <person name="D'Aco K."/>
            <person name="Daza R."/>
            <person name="De Haan G."/>
            <person name="DeGray S."/>
            <person name="DeMaso C."/>
            <person name="Dhargay N."/>
            <person name="Dooley K."/>
            <person name="Dooley E."/>
            <person name="Doricent M."/>
            <person name="Dorje P."/>
            <person name="Dorjee K."/>
            <person name="Dupes A."/>
            <person name="Elong R."/>
            <person name="Falk J."/>
            <person name="Farina A."/>
            <person name="Faro S."/>
            <person name="Ferguson D."/>
            <person name="Fisher S."/>
            <person name="Foley C.D."/>
            <person name="Franke A."/>
            <person name="Friedrich D."/>
            <person name="Gadbois L."/>
            <person name="Gearin G."/>
            <person name="Gearin C.R."/>
            <person name="Giannoukos G."/>
            <person name="Goode T."/>
            <person name="Graham J."/>
            <person name="Grandbois E."/>
            <person name="Grewal S."/>
            <person name="Gyaltsen K."/>
            <person name="Hafez N."/>
            <person name="Hagos B."/>
            <person name="Hall J."/>
            <person name="Henson C."/>
            <person name="Hollinger A."/>
            <person name="Honan T."/>
            <person name="Huard M.D."/>
            <person name="Hughes L."/>
            <person name="Hurhula B."/>
            <person name="Husby M.E."/>
            <person name="Kamat A."/>
            <person name="Kanga B."/>
            <person name="Kashin S."/>
            <person name="Khazanovich D."/>
            <person name="Kisner P."/>
            <person name="Lance K."/>
            <person name="Lara M."/>
            <person name="Lee W."/>
            <person name="Lennon N."/>
            <person name="Letendre F."/>
            <person name="LeVine R."/>
            <person name="Lipovsky A."/>
            <person name="Liu X."/>
            <person name="Liu J."/>
            <person name="Liu S."/>
            <person name="Lokyitsang T."/>
            <person name="Lokyitsang Y."/>
            <person name="Lubonja R."/>
            <person name="Lui A."/>
            <person name="MacDonald P."/>
            <person name="Magnisalis V."/>
            <person name="Maru K."/>
            <person name="Matthews C."/>
            <person name="McCusker W."/>
            <person name="McDonough S."/>
            <person name="Mehta T."/>
            <person name="Meldrim J."/>
            <person name="Meneus L."/>
            <person name="Mihai O."/>
            <person name="Mihalev A."/>
            <person name="Mihova T."/>
            <person name="Mittelman R."/>
            <person name="Mlenga V."/>
            <person name="Montmayeur A."/>
            <person name="Mulrain L."/>
            <person name="Navidi A."/>
            <person name="Naylor J."/>
            <person name="Negash T."/>
            <person name="Nguyen T."/>
            <person name="Nguyen N."/>
            <person name="Nicol R."/>
            <person name="Norbu C."/>
            <person name="Norbu N."/>
            <person name="Novod N."/>
            <person name="O'Neill B."/>
            <person name="Osman S."/>
            <person name="Markiewicz E."/>
            <person name="Oyono O.L."/>
            <person name="Patti C."/>
            <person name="Phunkhang P."/>
            <person name="Pierre F."/>
            <person name="Priest M."/>
            <person name="Raghuraman S."/>
            <person name="Rege F."/>
            <person name="Reyes R."/>
            <person name="Rise C."/>
            <person name="Rogov P."/>
            <person name="Ross K."/>
            <person name="Ryan E."/>
            <person name="Settipalli S."/>
            <person name="Shea T."/>
            <person name="Sherpa N."/>
            <person name="Shi L."/>
            <person name="Shih D."/>
            <person name="Sparrow T."/>
            <person name="Spaulding J."/>
            <person name="Stalker J."/>
            <person name="Stange-Thomann N."/>
            <person name="Stavropoulos S."/>
            <person name="Stone C."/>
            <person name="Strader C."/>
            <person name="Tesfaye S."/>
            <person name="Thomson T."/>
            <person name="Thoulutsang Y."/>
            <person name="Thoulutsang D."/>
            <person name="Topham K."/>
            <person name="Topping I."/>
            <person name="Tsamla T."/>
            <person name="Vassiliev H."/>
            <person name="Vo A."/>
            <person name="Wangchuk T."/>
            <person name="Wangdi T."/>
            <person name="Weiand M."/>
            <person name="Wilkinson J."/>
            <person name="Wilson A."/>
            <person name="Yadav S."/>
            <person name="Young G."/>
            <person name="Yu Q."/>
            <person name="Zembek L."/>
            <person name="Zhong D."/>
            <person name="Zimmer A."/>
            <person name="Zwirko Z."/>
            <person name="Jaffe D.B."/>
            <person name="Alvarez P."/>
            <person name="Brockman W."/>
            <person name="Butler J."/>
            <person name="Chin C."/>
            <person name="Gnerre S."/>
            <person name="Grabherr M."/>
            <person name="Kleber M."/>
            <person name="Mauceli E."/>
            <person name="MacCallum I."/>
        </authorList>
    </citation>
    <scope>NUCLEOTIDE SEQUENCE [LARGE SCALE GENOMIC DNA]</scope>
    <source>
        <strain evidence="4">Tucson 14024-0371.13</strain>
    </source>
</reference>
<name>A0A0P8XFC5_DROAN</name>
<dbReference type="Proteomes" id="UP000007801">
    <property type="component" value="Unassembled WGS sequence"/>
</dbReference>
<keyword evidence="4" id="KW-1185">Reference proteome</keyword>
<sequence length="109" mass="12067">MQLVTLFAFIILIGLALGQKDPVCVEEPTVDGLCPDIYSGYTYASARNICTRFRARACIISGNFFRTRDGCEAKCKVSTGSENGFMSFWSRSMSGFQDLMNSFSNFASK</sequence>
<feature type="domain" description="BPTI/Kunitz inhibitor" evidence="2">
    <location>
        <begin position="24"/>
        <end position="76"/>
    </location>
</feature>
<evidence type="ECO:0000256" key="1">
    <source>
        <dbReference type="SAM" id="SignalP"/>
    </source>
</evidence>
<proteinExistence type="predicted"/>
<dbReference type="InParanoid" id="A0A0P8XFC5"/>
<evidence type="ECO:0000313" key="3">
    <source>
        <dbReference type="EMBL" id="KPU73266.1"/>
    </source>
</evidence>
<dbReference type="Gene3D" id="4.10.410.10">
    <property type="entry name" value="Pancreatic trypsin inhibitor Kunitz domain"/>
    <property type="match status" value="1"/>
</dbReference>
<protein>
    <recommendedName>
        <fullName evidence="2">BPTI/Kunitz inhibitor domain-containing protein</fullName>
    </recommendedName>
</protein>
<dbReference type="OrthoDB" id="7870287at2759"/>
<dbReference type="EMBL" id="CH902620">
    <property type="protein sequence ID" value="KPU73266.1"/>
    <property type="molecule type" value="Genomic_DNA"/>
</dbReference>
<dbReference type="Pfam" id="PF00014">
    <property type="entry name" value="Kunitz_BPTI"/>
    <property type="match status" value="1"/>
</dbReference>
<organism evidence="3 4">
    <name type="scientific">Drosophila ananassae</name>
    <name type="common">Fruit fly</name>
    <dbReference type="NCBI Taxonomy" id="7217"/>
    <lineage>
        <taxon>Eukaryota</taxon>
        <taxon>Metazoa</taxon>
        <taxon>Ecdysozoa</taxon>
        <taxon>Arthropoda</taxon>
        <taxon>Hexapoda</taxon>
        <taxon>Insecta</taxon>
        <taxon>Pterygota</taxon>
        <taxon>Neoptera</taxon>
        <taxon>Endopterygota</taxon>
        <taxon>Diptera</taxon>
        <taxon>Brachycera</taxon>
        <taxon>Muscomorpha</taxon>
        <taxon>Ephydroidea</taxon>
        <taxon>Drosophilidae</taxon>
        <taxon>Drosophila</taxon>
        <taxon>Sophophora</taxon>
    </lineage>
</organism>
<accession>A0A0P8XFC5</accession>
<evidence type="ECO:0000313" key="4">
    <source>
        <dbReference type="Proteomes" id="UP000007801"/>
    </source>
</evidence>
<dbReference type="STRING" id="7217.A0A0P8XFC5"/>
<dbReference type="GO" id="GO:0004867">
    <property type="term" value="F:serine-type endopeptidase inhibitor activity"/>
    <property type="evidence" value="ECO:0007669"/>
    <property type="project" value="InterPro"/>
</dbReference>
<feature type="signal peptide" evidence="1">
    <location>
        <begin position="1"/>
        <end position="18"/>
    </location>
</feature>
<feature type="chain" id="PRO_5006153886" description="BPTI/Kunitz inhibitor domain-containing protein" evidence="1">
    <location>
        <begin position="19"/>
        <end position="109"/>
    </location>
</feature>
<gene>
    <name evidence="3" type="primary">Dana\GF27396</name>
    <name evidence="3" type="ORF">GF27396</name>
</gene>
<dbReference type="InterPro" id="IPR036880">
    <property type="entry name" value="Kunitz_BPTI_sf"/>
</dbReference>